<evidence type="ECO:0000313" key="2">
    <source>
        <dbReference type="EMBL" id="KAB2574642.1"/>
    </source>
</evidence>
<feature type="compositionally biased region" description="Polar residues" evidence="1">
    <location>
        <begin position="43"/>
        <end position="63"/>
    </location>
</feature>
<feature type="compositionally biased region" description="Low complexity" evidence="1">
    <location>
        <begin position="31"/>
        <end position="42"/>
    </location>
</feature>
<protein>
    <submittedName>
        <fullName evidence="2">Uncharacterized protein</fullName>
    </submittedName>
</protein>
<feature type="compositionally biased region" description="Low complexity" evidence="1">
    <location>
        <begin position="247"/>
        <end position="258"/>
    </location>
</feature>
<name>A0A5N5DBT1_9PEZI</name>
<sequence length="316" mass="33155">MPATQPGATRRSSVVHPFHDTWSRILAYRPAASSTQAQGSGSEPQSNNPQTNSSAPQKEQGGNTADADADESSSNDADDDDMADARSDCSDPQEAAWADLLYSGVEPRRALQLVYPEDYARMVAAEEARAEAVANGYLAPHYPTYPYPGPQTDVDGSTFAPDHHHQPPTSLPNQQPPVGFPNDANNSGGLPGSGGPDMAAANVDPEAQRERTAFQETGVNDWPSWLDPRLEDGSMSGAANTIPPSLPAVAPAQHQPQPFEGSEEDAPHEMDCDYDYGAGDGTAAAVDGASTVAAGTPASGAYTPAPEYSDPNFGFK</sequence>
<evidence type="ECO:0000256" key="1">
    <source>
        <dbReference type="SAM" id="MobiDB-lite"/>
    </source>
</evidence>
<feature type="compositionally biased region" description="Low complexity" evidence="1">
    <location>
        <begin position="275"/>
        <end position="295"/>
    </location>
</feature>
<dbReference type="EMBL" id="VCHE01000041">
    <property type="protein sequence ID" value="KAB2574642.1"/>
    <property type="molecule type" value="Genomic_DNA"/>
</dbReference>
<reference evidence="2 3" key="1">
    <citation type="journal article" date="2019" name="Sci. Rep.">
        <title>A multi-omics analysis of the grapevine pathogen Lasiodiplodia theobromae reveals that temperature affects the expression of virulence- and pathogenicity-related genes.</title>
        <authorList>
            <person name="Felix C."/>
            <person name="Meneses R."/>
            <person name="Goncalves M.F.M."/>
            <person name="Tilleman L."/>
            <person name="Duarte A.S."/>
            <person name="Jorrin-Novo J.V."/>
            <person name="Van de Peer Y."/>
            <person name="Deforce D."/>
            <person name="Van Nieuwerburgh F."/>
            <person name="Esteves A.C."/>
            <person name="Alves A."/>
        </authorList>
    </citation>
    <scope>NUCLEOTIDE SEQUENCE [LARGE SCALE GENOMIC DNA]</scope>
    <source>
        <strain evidence="2 3">LA-SOL3</strain>
    </source>
</reference>
<feature type="compositionally biased region" description="Acidic residues" evidence="1">
    <location>
        <begin position="67"/>
        <end position="82"/>
    </location>
</feature>
<dbReference type="AlphaFoldDB" id="A0A5N5DBT1"/>
<gene>
    <name evidence="2" type="ORF">DBV05_g6703</name>
</gene>
<proteinExistence type="predicted"/>
<feature type="region of interest" description="Disordered" evidence="1">
    <location>
        <begin position="26"/>
        <end position="92"/>
    </location>
</feature>
<keyword evidence="3" id="KW-1185">Reference proteome</keyword>
<dbReference type="Proteomes" id="UP000325902">
    <property type="component" value="Unassembled WGS sequence"/>
</dbReference>
<accession>A0A5N5DBT1</accession>
<organism evidence="2 3">
    <name type="scientific">Lasiodiplodia theobromae</name>
    <dbReference type="NCBI Taxonomy" id="45133"/>
    <lineage>
        <taxon>Eukaryota</taxon>
        <taxon>Fungi</taxon>
        <taxon>Dikarya</taxon>
        <taxon>Ascomycota</taxon>
        <taxon>Pezizomycotina</taxon>
        <taxon>Dothideomycetes</taxon>
        <taxon>Dothideomycetes incertae sedis</taxon>
        <taxon>Botryosphaeriales</taxon>
        <taxon>Botryosphaeriaceae</taxon>
        <taxon>Lasiodiplodia</taxon>
    </lineage>
</organism>
<feature type="region of interest" description="Disordered" evidence="1">
    <location>
        <begin position="139"/>
        <end position="316"/>
    </location>
</feature>
<evidence type="ECO:0000313" key="3">
    <source>
        <dbReference type="Proteomes" id="UP000325902"/>
    </source>
</evidence>
<comment type="caution">
    <text evidence="2">The sequence shown here is derived from an EMBL/GenBank/DDBJ whole genome shotgun (WGS) entry which is preliminary data.</text>
</comment>